<accession>A0A3N1ZPX1</accession>
<feature type="compositionally biased region" description="Pro residues" evidence="5">
    <location>
        <begin position="430"/>
        <end position="441"/>
    </location>
</feature>
<dbReference type="EMBL" id="RKHG01000001">
    <property type="protein sequence ID" value="ROR52951.1"/>
    <property type="molecule type" value="Genomic_DNA"/>
</dbReference>
<keyword evidence="4 8" id="KW-0808">Transferase</keyword>
<dbReference type="Proteomes" id="UP000275749">
    <property type="component" value="Unassembled WGS sequence"/>
</dbReference>
<comment type="similarity">
    <text evidence="2">Belongs to the glycosyltransferase 2 family.</text>
</comment>
<evidence type="ECO:0000256" key="4">
    <source>
        <dbReference type="ARBA" id="ARBA00022679"/>
    </source>
</evidence>
<evidence type="ECO:0000259" key="7">
    <source>
        <dbReference type="Pfam" id="PF02709"/>
    </source>
</evidence>
<sequence>MNGLDAPEVSVVVPWYRDQNGLDRLLVALDMQDFPAGCFEVVVADDGSPEPPRVGTHPYAVRIVRQSDDGFRAAAARNLGAGTARGQVPVFLDGDMMPEAGFLAAMHHAVVSAARPMLCVGRRRHADLTGWDLDMVRRWLDAHPRGSAEGDMPPRPPVLEEPQWLAEGYAITRNLAGADDTSYRFVISAAMALPAQHFAELGGFAEFRGYGGEDWELAHRWRLSGGSLCHVPQAVAWHDGPDFAGRDSTEQRRVDKDAEALRLAPLITVPGARDPRLVWTVPDVAVTLQAVALTPAQTLSILAPLVTNTDCHVWVTGLDEVVADALADPRIHTVGEPPAGVRWLVRAREVGVLSGITLAGLIGQAVAAGQDLADGLEDPGSQAPLTACHVPTGRTWPLHPAPSQWTPVPTPATSVEELWRGLANGDFPGPSCPPVPQPPQPQDQTPPTKPPTRRTPLPTLTPCPGAT</sequence>
<dbReference type="PANTHER" id="PTHR43179">
    <property type="entry name" value="RHAMNOSYLTRANSFERASE WBBL"/>
    <property type="match status" value="1"/>
</dbReference>
<keyword evidence="3" id="KW-0328">Glycosyltransferase</keyword>
<gene>
    <name evidence="8" type="ORF">EDD41_0069</name>
</gene>
<evidence type="ECO:0000256" key="5">
    <source>
        <dbReference type="SAM" id="MobiDB-lite"/>
    </source>
</evidence>
<dbReference type="InterPro" id="IPR001173">
    <property type="entry name" value="Glyco_trans_2-like"/>
</dbReference>
<feature type="domain" description="Glycosyltransferase 2-like" evidence="6">
    <location>
        <begin position="10"/>
        <end position="120"/>
    </location>
</feature>
<dbReference type="RefSeq" id="WP_170165171.1">
    <property type="nucleotide sequence ID" value="NZ_RKHG01000001.1"/>
</dbReference>
<evidence type="ECO:0000256" key="1">
    <source>
        <dbReference type="ARBA" id="ARBA00004776"/>
    </source>
</evidence>
<feature type="compositionally biased region" description="Low complexity" evidence="5">
    <location>
        <begin position="454"/>
        <end position="467"/>
    </location>
</feature>
<dbReference type="InterPro" id="IPR027791">
    <property type="entry name" value="Galactosyl_T_C"/>
</dbReference>
<proteinExistence type="inferred from homology"/>
<organism evidence="8 9">
    <name type="scientific">Luteococcus japonicus</name>
    <dbReference type="NCBI Taxonomy" id="33984"/>
    <lineage>
        <taxon>Bacteria</taxon>
        <taxon>Bacillati</taxon>
        <taxon>Actinomycetota</taxon>
        <taxon>Actinomycetes</taxon>
        <taxon>Propionibacteriales</taxon>
        <taxon>Propionibacteriaceae</taxon>
        <taxon>Luteococcus</taxon>
    </lineage>
</organism>
<comment type="caution">
    <text evidence="8">The sequence shown here is derived from an EMBL/GenBank/DDBJ whole genome shotgun (WGS) entry which is preliminary data.</text>
</comment>
<feature type="domain" description="Galactosyltransferase C-terminal" evidence="7">
    <location>
        <begin position="183"/>
        <end position="233"/>
    </location>
</feature>
<dbReference type="Pfam" id="PF00535">
    <property type="entry name" value="Glycos_transf_2"/>
    <property type="match status" value="1"/>
</dbReference>
<dbReference type="InterPro" id="IPR029044">
    <property type="entry name" value="Nucleotide-diphossugar_trans"/>
</dbReference>
<reference evidence="8 9" key="1">
    <citation type="submission" date="2018-11" db="EMBL/GenBank/DDBJ databases">
        <title>Sequencing the genomes of 1000 actinobacteria strains.</title>
        <authorList>
            <person name="Klenk H.-P."/>
        </authorList>
    </citation>
    <scope>NUCLEOTIDE SEQUENCE [LARGE SCALE GENOMIC DNA]</scope>
    <source>
        <strain evidence="8 9">DSM 10546</strain>
    </source>
</reference>
<dbReference type="GO" id="GO:0016757">
    <property type="term" value="F:glycosyltransferase activity"/>
    <property type="evidence" value="ECO:0007669"/>
    <property type="project" value="UniProtKB-KW"/>
</dbReference>
<comment type="pathway">
    <text evidence="1">Cell wall biogenesis; cell wall polysaccharide biosynthesis.</text>
</comment>
<dbReference type="PANTHER" id="PTHR43179:SF12">
    <property type="entry name" value="GALACTOFURANOSYLTRANSFERASE GLFT2"/>
    <property type="match status" value="1"/>
</dbReference>
<evidence type="ECO:0000313" key="9">
    <source>
        <dbReference type="Proteomes" id="UP000275749"/>
    </source>
</evidence>
<name>A0A3N1ZPX1_9ACTN</name>
<dbReference type="Pfam" id="PF02709">
    <property type="entry name" value="Glyco_transf_7C"/>
    <property type="match status" value="1"/>
</dbReference>
<dbReference type="AlphaFoldDB" id="A0A3N1ZPX1"/>
<protein>
    <submittedName>
        <fullName evidence="8">GT2 family glycosyltransferase</fullName>
    </submittedName>
</protein>
<evidence type="ECO:0000313" key="8">
    <source>
        <dbReference type="EMBL" id="ROR52951.1"/>
    </source>
</evidence>
<dbReference type="Gene3D" id="3.90.550.10">
    <property type="entry name" value="Spore Coat Polysaccharide Biosynthesis Protein SpsA, Chain A"/>
    <property type="match status" value="1"/>
</dbReference>
<evidence type="ECO:0000256" key="2">
    <source>
        <dbReference type="ARBA" id="ARBA00006739"/>
    </source>
</evidence>
<evidence type="ECO:0000259" key="6">
    <source>
        <dbReference type="Pfam" id="PF00535"/>
    </source>
</evidence>
<feature type="region of interest" description="Disordered" evidence="5">
    <location>
        <begin position="421"/>
        <end position="467"/>
    </location>
</feature>
<dbReference type="SUPFAM" id="SSF53448">
    <property type="entry name" value="Nucleotide-diphospho-sugar transferases"/>
    <property type="match status" value="1"/>
</dbReference>
<evidence type="ECO:0000256" key="3">
    <source>
        <dbReference type="ARBA" id="ARBA00022676"/>
    </source>
</evidence>